<reference evidence="3 4" key="1">
    <citation type="submission" date="2015-09" db="EMBL/GenBank/DDBJ databases">
        <title>A metagenomics-based metabolic model of nitrate-dependent anaerobic oxidation of methane by Methanoperedens-like archaea.</title>
        <authorList>
            <person name="Arshad A."/>
            <person name="Speth D.R."/>
            <person name="De Graaf R.M."/>
            <person name="Op Den Camp H.J."/>
            <person name="Jetten M.S."/>
            <person name="Welte C.U."/>
        </authorList>
    </citation>
    <scope>NUCLEOTIDE SEQUENCE [LARGE SCALE GENOMIC DNA]</scope>
</reference>
<evidence type="ECO:0000256" key="1">
    <source>
        <dbReference type="SAM" id="Coils"/>
    </source>
</evidence>
<feature type="domain" description="DUF4935" evidence="2">
    <location>
        <begin position="4"/>
        <end position="183"/>
    </location>
</feature>
<gene>
    <name evidence="3" type="ORF">MPEBLZ_03034</name>
</gene>
<dbReference type="Proteomes" id="UP000050360">
    <property type="component" value="Unassembled WGS sequence"/>
</dbReference>
<accession>A0A0P8CI08</accession>
<dbReference type="PATRIC" id="fig|1719120.3.peg.3294"/>
<dbReference type="EMBL" id="LKCM01000236">
    <property type="protein sequence ID" value="KPQ42405.1"/>
    <property type="molecule type" value="Genomic_DNA"/>
</dbReference>
<protein>
    <recommendedName>
        <fullName evidence="2">DUF4935 domain-containing protein</fullName>
    </recommendedName>
</protein>
<name>A0A0P8CI08_9EURY</name>
<keyword evidence="1" id="KW-0175">Coiled coil</keyword>
<evidence type="ECO:0000259" key="2">
    <source>
        <dbReference type="Pfam" id="PF16289"/>
    </source>
</evidence>
<proteinExistence type="predicted"/>
<evidence type="ECO:0000313" key="3">
    <source>
        <dbReference type="EMBL" id="KPQ42405.1"/>
    </source>
</evidence>
<dbReference type="Pfam" id="PF16289">
    <property type="entry name" value="PIN_12"/>
    <property type="match status" value="1"/>
</dbReference>
<comment type="caution">
    <text evidence="3">The sequence shown here is derived from an EMBL/GenBank/DDBJ whole genome shotgun (WGS) entry which is preliminary data.</text>
</comment>
<organism evidence="3 4">
    <name type="scientific">Candidatus Methanoperedens nitratireducens</name>
    <dbReference type="NCBI Taxonomy" id="1392998"/>
    <lineage>
        <taxon>Archaea</taxon>
        <taxon>Methanobacteriati</taxon>
        <taxon>Methanobacteriota</taxon>
        <taxon>Stenosarchaea group</taxon>
        <taxon>Methanomicrobia</taxon>
        <taxon>Methanosarcinales</taxon>
        <taxon>ANME-2 cluster</taxon>
        <taxon>Candidatus Methanoperedentaceae</taxon>
        <taxon>Candidatus Methanoperedens</taxon>
    </lineage>
</organism>
<evidence type="ECO:0000313" key="4">
    <source>
        <dbReference type="Proteomes" id="UP000050360"/>
    </source>
</evidence>
<feature type="coiled-coil region" evidence="1">
    <location>
        <begin position="81"/>
        <end position="112"/>
    </location>
</feature>
<dbReference type="InterPro" id="IPR032557">
    <property type="entry name" value="DUF4935"/>
</dbReference>
<dbReference type="AlphaFoldDB" id="A0A0P8CI08"/>
<sequence length="335" mass="39403">MCKVFIDTNIFLRLYQTNQENLNNIFEDISKLKDSLVFVNQVSDEFLRNRDKIFSELINNVIKNKIPKPHVTSIIKSLDEFSELKKAGDELNQKHQKLIEKLKKIKDDLDTDIVYTKFYELYNDSALTVYERTDDIIDKAHKRMLIGNPPIDDKKNTIGDQIIWETLISNLKDDLIFITYDDTYKNHISFLKNEYKKRVDKELSITDKVSSALTKIKVKPSKELIYFEKYAKTPIVSAFVNLRNFKGWFLDILDIDIYYEDGKELQIQPHEEVQFSTALEDTEFTKKGDEMYDTLKEYETTFKNTISSILNREGYGEVDINAIDYDIVEYIPPED</sequence>